<accession>A0A1A7YIA3</accession>
<name>A0A1A7YIA3_9TELE</name>
<dbReference type="GO" id="GO:0042795">
    <property type="term" value="P:snRNA transcription by RNA polymerase II"/>
    <property type="evidence" value="ECO:0007669"/>
    <property type="project" value="TreeGrafter"/>
</dbReference>
<protein>
    <submittedName>
        <fullName evidence="1">Small nuclear RNA activating complex, polypeptide 1b</fullName>
    </submittedName>
</protein>
<dbReference type="InterPro" id="IPR019188">
    <property type="entry name" value="SNAPC1"/>
</dbReference>
<dbReference type="PANTHER" id="PTHR15131:SF3">
    <property type="entry name" value="SNRNA-ACTIVATING PROTEIN COMPLEX SUBUNIT 1"/>
    <property type="match status" value="1"/>
</dbReference>
<proteinExistence type="predicted"/>
<sequence length="350" mass="40656">MALCNSEMDSCLKQVKTDCEELLARFQQTQSVRFEVFANIWREMKFSQIFGDVVNHKNRAFCHLVLNTANCYFLPPFSFQIRVGGLYLLYSLYYNQTASPFEQIRLALKDWEEVKKFENDAIDAQHMDAVYILRRLMFRKAFHFTAMPTRLSFRRKRCEEGSMLREEFIERTSRPQELISTGLLEEMSNVNDLYENMKASVLSQMTTPDDSSFNLTRKDLVSQLRGTVLEFYQWQQGKETVDESEKSQEETSCQQESFKRAELLASIKSKAFGEASETLKSRRHRPLEINSMTEACAVFPNSGYTRINKPSLRKRTRDALLVSSDVQKELASTTLISRLSTLDSALLKKY</sequence>
<dbReference type="GO" id="GO:0019185">
    <property type="term" value="C:snRNA-activating protein complex"/>
    <property type="evidence" value="ECO:0007669"/>
    <property type="project" value="TreeGrafter"/>
</dbReference>
<dbReference type="EMBL" id="HADW01003581">
    <property type="protein sequence ID" value="SBP04981.1"/>
    <property type="molecule type" value="Transcribed_RNA"/>
</dbReference>
<dbReference type="Pfam" id="PF09808">
    <property type="entry name" value="SNAPC1"/>
    <property type="match status" value="1"/>
</dbReference>
<dbReference type="AlphaFoldDB" id="A0A1A7YIA3"/>
<dbReference type="GO" id="GO:0042796">
    <property type="term" value="P:snRNA transcription by RNA polymerase III"/>
    <property type="evidence" value="ECO:0007669"/>
    <property type="project" value="TreeGrafter"/>
</dbReference>
<evidence type="ECO:0000313" key="1">
    <source>
        <dbReference type="EMBL" id="SBP29655.1"/>
    </source>
</evidence>
<dbReference type="PANTHER" id="PTHR15131">
    <property type="entry name" value="SMALL NUCLEAR RNA ACTIVATING COMPLEX, POLYPEPTIDE 1"/>
    <property type="match status" value="1"/>
</dbReference>
<dbReference type="GO" id="GO:0043565">
    <property type="term" value="F:sequence-specific DNA binding"/>
    <property type="evidence" value="ECO:0007669"/>
    <property type="project" value="TreeGrafter"/>
</dbReference>
<gene>
    <name evidence="1" type="primary">SNAPC1B</name>
</gene>
<reference evidence="1" key="2">
    <citation type="submission" date="2016-06" db="EMBL/GenBank/DDBJ databases">
        <title>The genome of a short-lived fish provides insights into sex chromosome evolution and the genetic control of aging.</title>
        <authorList>
            <person name="Reichwald K."/>
            <person name="Felder M."/>
            <person name="Petzold A."/>
            <person name="Koch P."/>
            <person name="Groth M."/>
            <person name="Platzer M."/>
        </authorList>
    </citation>
    <scope>NUCLEOTIDE SEQUENCE</scope>
    <source>
        <tissue evidence="1">Brain</tissue>
    </source>
</reference>
<reference evidence="1" key="1">
    <citation type="submission" date="2016-05" db="EMBL/GenBank/DDBJ databases">
        <authorList>
            <person name="Lavstsen T."/>
            <person name="Jespersen J.S."/>
        </authorList>
    </citation>
    <scope>NUCLEOTIDE SEQUENCE</scope>
    <source>
        <tissue evidence="1">Brain</tissue>
    </source>
</reference>
<organism evidence="1">
    <name type="scientific">Iconisemion striatum</name>
    <dbReference type="NCBI Taxonomy" id="60296"/>
    <lineage>
        <taxon>Eukaryota</taxon>
        <taxon>Metazoa</taxon>
        <taxon>Chordata</taxon>
        <taxon>Craniata</taxon>
        <taxon>Vertebrata</taxon>
        <taxon>Euteleostomi</taxon>
        <taxon>Actinopterygii</taxon>
        <taxon>Neopterygii</taxon>
        <taxon>Teleostei</taxon>
        <taxon>Neoteleostei</taxon>
        <taxon>Acanthomorphata</taxon>
        <taxon>Ovalentaria</taxon>
        <taxon>Atherinomorphae</taxon>
        <taxon>Cyprinodontiformes</taxon>
        <taxon>Nothobranchiidae</taxon>
        <taxon>Iconisemion</taxon>
    </lineage>
</organism>
<dbReference type="EMBL" id="HADX01007423">
    <property type="protein sequence ID" value="SBP29655.1"/>
    <property type="molecule type" value="Transcribed_RNA"/>
</dbReference>